<dbReference type="EMBL" id="FFUQ01000229">
    <property type="protein sequence ID" value="CXH16288.1"/>
    <property type="molecule type" value="Genomic_DNA"/>
</dbReference>
<dbReference type="Proteomes" id="UP000069549">
    <property type="component" value="Unassembled WGS sequence"/>
</dbReference>
<dbReference type="VEuPathDB" id="PlasmoDB:PBANKA_1223000"/>
<reference evidence="2 3" key="1">
    <citation type="submission" date="2016-02" db="EMBL/GenBank/DDBJ databases">
        <authorList>
            <consortium name="Pathogen Informatics"/>
        </authorList>
    </citation>
    <scope>NUCLEOTIDE SEQUENCE [LARGE SCALE GENOMIC DNA]</scope>
    <source>
        <strain evidence="2 3">K173</strain>
    </source>
</reference>
<dbReference type="AlphaFoldDB" id="A0A113PCR8"/>
<name>A0A113PCR8_PLABE</name>
<sequence length="172" mass="19810">EIDADDNEVDVNGNEIDADDNEVDVNGNEVDADDDEVDIKLSNDPNICLDEENLDAENDQEEQTQKVDETDESDWIDESDEVENFDDEDKDELLDLFNLKNNIVTKTVSELNEMEQAENDQIIYFVENKIKEEPLMVNMCGFPLLYEIDLNKLMQLFNFESEKNEDANKGES</sequence>
<evidence type="ECO:0000256" key="1">
    <source>
        <dbReference type="SAM" id="MobiDB-lite"/>
    </source>
</evidence>
<feature type="region of interest" description="Disordered" evidence="1">
    <location>
        <begin position="1"/>
        <end position="74"/>
    </location>
</feature>
<accession>A0A113PCR8</accession>
<feature type="non-terminal residue" evidence="2">
    <location>
        <position position="1"/>
    </location>
</feature>
<organism evidence="2 3">
    <name type="scientific">Plasmodium berghei</name>
    <dbReference type="NCBI Taxonomy" id="5821"/>
    <lineage>
        <taxon>Eukaryota</taxon>
        <taxon>Sar</taxon>
        <taxon>Alveolata</taxon>
        <taxon>Apicomplexa</taxon>
        <taxon>Aconoidasida</taxon>
        <taxon>Haemosporida</taxon>
        <taxon>Plasmodiidae</taxon>
        <taxon>Plasmodium</taxon>
        <taxon>Plasmodium (Vinckeia)</taxon>
    </lineage>
</organism>
<evidence type="ECO:0000313" key="2">
    <source>
        <dbReference type="EMBL" id="CXH16288.1"/>
    </source>
</evidence>
<evidence type="ECO:0000313" key="3">
    <source>
        <dbReference type="Proteomes" id="UP000069549"/>
    </source>
</evidence>
<feature type="non-terminal residue" evidence="2">
    <location>
        <position position="172"/>
    </location>
</feature>
<feature type="compositionally biased region" description="Acidic residues" evidence="1">
    <location>
        <begin position="49"/>
        <end position="62"/>
    </location>
</feature>
<gene>
    <name evidence="2" type="ORF">PBK173_000515200</name>
</gene>
<proteinExistence type="predicted"/>
<protein>
    <submittedName>
        <fullName evidence="2">Uncharacterized protein</fullName>
    </submittedName>
</protein>